<accession>A0A0F9WNW8</accession>
<keyword evidence="2" id="KW-0472">Membrane</keyword>
<keyword evidence="2" id="KW-1133">Transmembrane helix</keyword>
<keyword evidence="2" id="KW-0812">Transmembrane</keyword>
<evidence type="ECO:0000256" key="2">
    <source>
        <dbReference type="SAM" id="Phobius"/>
    </source>
</evidence>
<evidence type="ECO:0000313" key="3">
    <source>
        <dbReference type="EMBL" id="KKN80378.1"/>
    </source>
</evidence>
<name>A0A0F9WNW8_9ZZZZ</name>
<feature type="region of interest" description="Disordered" evidence="1">
    <location>
        <begin position="168"/>
        <end position="203"/>
    </location>
</feature>
<reference evidence="3" key="1">
    <citation type="journal article" date="2015" name="Nature">
        <title>Complex archaea that bridge the gap between prokaryotes and eukaryotes.</title>
        <authorList>
            <person name="Spang A."/>
            <person name="Saw J.H."/>
            <person name="Jorgensen S.L."/>
            <person name="Zaremba-Niedzwiedzka K."/>
            <person name="Martijn J."/>
            <person name="Lind A.E."/>
            <person name="van Eijk R."/>
            <person name="Schleper C."/>
            <person name="Guy L."/>
            <person name="Ettema T.J."/>
        </authorList>
    </citation>
    <scope>NUCLEOTIDE SEQUENCE</scope>
</reference>
<feature type="region of interest" description="Disordered" evidence="1">
    <location>
        <begin position="1"/>
        <end position="23"/>
    </location>
</feature>
<feature type="compositionally biased region" description="Pro residues" evidence="1">
    <location>
        <begin position="189"/>
        <end position="198"/>
    </location>
</feature>
<protein>
    <submittedName>
        <fullName evidence="3">Uncharacterized protein</fullName>
    </submittedName>
</protein>
<sequence length="402" mass="44561">MTPEQEQMFRIQNAPTAGDISSHRMGHVDSMVEEQGVEEVNHGLALGMQYMAQNGPTQSIHRGKAKMMTKQQLEEQRMNEAKGLPSNLEEAGRVVGLEQKVSQISDNVSQLALVMSQFIQSQQKPTMEPFARGNVGQLLTPPVKPVAEPLLLGQNPISAERNVQQLALLDPPTGPPTQGLPTQESVPDSSPPVTPPPVSQETKPLIPTSMEQLERDRTVPDLNEIPEKYYDAIEVKGKIVYTERKTCPTPNMSYGPVGTPGPVVENFDRFRLTEESSPGLDVSVLVEEEEPQEDAADQKRLGRQQILTDQVTDWLKSKDPHKFWRQFIAGSCNKNLSYNTWPKEFQDPFNERFQAMITDPIFIASLCGKVVKFQNGHLVAAHVMGAFIVATAGFLSLALIEV</sequence>
<dbReference type="AlphaFoldDB" id="A0A0F9WNW8"/>
<feature type="transmembrane region" description="Helical" evidence="2">
    <location>
        <begin position="379"/>
        <end position="400"/>
    </location>
</feature>
<dbReference type="EMBL" id="LAZR01000231">
    <property type="protein sequence ID" value="KKN80378.1"/>
    <property type="molecule type" value="Genomic_DNA"/>
</dbReference>
<organism evidence="3">
    <name type="scientific">marine sediment metagenome</name>
    <dbReference type="NCBI Taxonomy" id="412755"/>
    <lineage>
        <taxon>unclassified sequences</taxon>
        <taxon>metagenomes</taxon>
        <taxon>ecological metagenomes</taxon>
    </lineage>
</organism>
<evidence type="ECO:0000256" key="1">
    <source>
        <dbReference type="SAM" id="MobiDB-lite"/>
    </source>
</evidence>
<feature type="compositionally biased region" description="Low complexity" evidence="1">
    <location>
        <begin position="168"/>
        <end position="188"/>
    </location>
</feature>
<proteinExistence type="predicted"/>
<gene>
    <name evidence="3" type="ORF">LCGC14_0329710</name>
</gene>
<comment type="caution">
    <text evidence="3">The sequence shown here is derived from an EMBL/GenBank/DDBJ whole genome shotgun (WGS) entry which is preliminary data.</text>
</comment>